<comment type="caution">
    <text evidence="2">The sequence shown here is derived from an EMBL/GenBank/DDBJ whole genome shotgun (WGS) entry which is preliminary data.</text>
</comment>
<dbReference type="PANTHER" id="PTHR45947:SF3">
    <property type="entry name" value="SULFOQUINOVOSYL TRANSFERASE SQD2"/>
    <property type="match status" value="1"/>
</dbReference>
<proteinExistence type="predicted"/>
<dbReference type="Pfam" id="PF13692">
    <property type="entry name" value="Glyco_trans_1_4"/>
    <property type="match status" value="1"/>
</dbReference>
<reference evidence="3" key="1">
    <citation type="journal article" date="2019" name="Int. J. Syst. Evol. Microbiol.">
        <title>The Global Catalogue of Microorganisms (GCM) 10K type strain sequencing project: providing services to taxonomists for standard genome sequencing and annotation.</title>
        <authorList>
            <consortium name="The Broad Institute Genomics Platform"/>
            <consortium name="The Broad Institute Genome Sequencing Center for Infectious Disease"/>
            <person name="Wu L."/>
            <person name="Ma J."/>
        </authorList>
    </citation>
    <scope>NUCLEOTIDE SEQUENCE [LARGE SCALE GENOMIC DNA]</scope>
    <source>
        <strain evidence="3">CGMCC 1.16855</strain>
    </source>
</reference>
<dbReference type="Proteomes" id="UP001595420">
    <property type="component" value="Unassembled WGS sequence"/>
</dbReference>
<dbReference type="InterPro" id="IPR028098">
    <property type="entry name" value="Glyco_trans_4-like_N"/>
</dbReference>
<keyword evidence="2" id="KW-0808">Transferase</keyword>
<dbReference type="PANTHER" id="PTHR45947">
    <property type="entry name" value="SULFOQUINOVOSYL TRANSFERASE SQD2"/>
    <property type="match status" value="1"/>
</dbReference>
<dbReference type="RefSeq" id="WP_343215309.1">
    <property type="nucleotide sequence ID" value="NZ_JAFNJS010000012.1"/>
</dbReference>
<evidence type="ECO:0000313" key="2">
    <source>
        <dbReference type="EMBL" id="MFC3003559.1"/>
    </source>
</evidence>
<dbReference type="Pfam" id="PF13439">
    <property type="entry name" value="Glyco_transf_4"/>
    <property type="match status" value="1"/>
</dbReference>
<organism evidence="2 3">
    <name type="scientific">Falsiroseomonas tokyonensis</name>
    <dbReference type="NCBI Taxonomy" id="430521"/>
    <lineage>
        <taxon>Bacteria</taxon>
        <taxon>Pseudomonadati</taxon>
        <taxon>Pseudomonadota</taxon>
        <taxon>Alphaproteobacteria</taxon>
        <taxon>Acetobacterales</taxon>
        <taxon>Roseomonadaceae</taxon>
        <taxon>Falsiroseomonas</taxon>
    </lineage>
</organism>
<dbReference type="Gene3D" id="3.40.50.2000">
    <property type="entry name" value="Glycogen Phosphorylase B"/>
    <property type="match status" value="2"/>
</dbReference>
<dbReference type="EMBL" id="JBHRSB010000012">
    <property type="protein sequence ID" value="MFC3003559.1"/>
    <property type="molecule type" value="Genomic_DNA"/>
</dbReference>
<evidence type="ECO:0000313" key="3">
    <source>
        <dbReference type="Proteomes" id="UP001595420"/>
    </source>
</evidence>
<keyword evidence="2" id="KW-0328">Glycosyltransferase</keyword>
<evidence type="ECO:0000259" key="1">
    <source>
        <dbReference type="Pfam" id="PF13439"/>
    </source>
</evidence>
<dbReference type="GO" id="GO:0016757">
    <property type="term" value="F:glycosyltransferase activity"/>
    <property type="evidence" value="ECO:0007669"/>
    <property type="project" value="UniProtKB-KW"/>
</dbReference>
<dbReference type="EC" id="2.4.-.-" evidence="2"/>
<feature type="domain" description="Glycosyltransferase subfamily 4-like N-terminal" evidence="1">
    <location>
        <begin position="36"/>
        <end position="217"/>
    </location>
</feature>
<dbReference type="InterPro" id="IPR050194">
    <property type="entry name" value="Glycosyltransferase_grp1"/>
</dbReference>
<dbReference type="CDD" id="cd03801">
    <property type="entry name" value="GT4_PimA-like"/>
    <property type="match status" value="1"/>
</dbReference>
<accession>A0ABV7C2L2</accession>
<keyword evidence="3" id="KW-1185">Reference proteome</keyword>
<dbReference type="SUPFAM" id="SSF53756">
    <property type="entry name" value="UDP-Glycosyltransferase/glycogen phosphorylase"/>
    <property type="match status" value="1"/>
</dbReference>
<gene>
    <name evidence="2" type="ORF">ACFOD3_26935</name>
</gene>
<name>A0ABV7C2L2_9PROT</name>
<protein>
    <submittedName>
        <fullName evidence="2">Glycosyltransferase family 4 protein</fullName>
        <ecNumber evidence="2">2.4.-.-</ecNumber>
    </submittedName>
</protein>
<sequence length="430" mass="45794">MSPPDFADHGPSRDEAPGAPRLRVLAAVVVPPHLSVSGGARAAEQLSQALAPYCDVTVASMMNGAGIHPHGNGPLPSRVPVHSALPPLLPWSWLPNRYSTLFYRSDIPRRVAEGHDIVHLHNPMPALEFARIARACRARGTPYVISTHGFNEVANGLTIYGFGAARREAWRRLVYEPVARAVRGAAAIFALSPADIDIVRSMGFAGSVLVVNNGVDLPAAGDATPLDSGIIARFGIPPDAQGIRCMFLANHTANKGLPDLLAAFGQLACPFTLVIGGERRDTIDYDSHLRAGRPDQRIIVTGRLSDAEVAGIFAQSDLFVFPTLADTFPLVVLEAMSHGVPVLASRVGGIPHQIDERCGMLVPPGNPRALAAAIESLAAEPARLKQMGLHARARVAAEFTWDRAAQRALSGYRAVMRRHGGVAMGRASVN</sequence>